<comment type="caution">
    <text evidence="1">The sequence shown here is derived from an EMBL/GenBank/DDBJ whole genome shotgun (WGS) entry which is preliminary data.</text>
</comment>
<reference evidence="1" key="2">
    <citation type="submission" date="2020-09" db="EMBL/GenBank/DDBJ databases">
        <authorList>
            <person name="Sun Q."/>
            <person name="Zhou Y."/>
        </authorList>
    </citation>
    <scope>NUCLEOTIDE SEQUENCE</scope>
    <source>
        <strain evidence="1">CGMCC 1.12360</strain>
    </source>
</reference>
<evidence type="ECO:0008006" key="3">
    <source>
        <dbReference type="Google" id="ProtNLM"/>
    </source>
</evidence>
<dbReference type="Proteomes" id="UP000602050">
    <property type="component" value="Unassembled WGS sequence"/>
</dbReference>
<name>A0A8J2ZPF9_9BACI</name>
<reference evidence="1" key="1">
    <citation type="journal article" date="2014" name="Int. J. Syst. Evol. Microbiol.">
        <title>Complete genome sequence of Corynebacterium casei LMG S-19264T (=DSM 44701T), isolated from a smear-ripened cheese.</title>
        <authorList>
            <consortium name="US DOE Joint Genome Institute (JGI-PGF)"/>
            <person name="Walter F."/>
            <person name="Albersmeier A."/>
            <person name="Kalinowski J."/>
            <person name="Ruckert C."/>
        </authorList>
    </citation>
    <scope>NUCLEOTIDE SEQUENCE</scope>
    <source>
        <strain evidence="1">CGMCC 1.12360</strain>
    </source>
</reference>
<protein>
    <recommendedName>
        <fullName evidence="3">YlqD protein</fullName>
    </recommendedName>
</protein>
<evidence type="ECO:0000313" key="2">
    <source>
        <dbReference type="Proteomes" id="UP000602050"/>
    </source>
</evidence>
<dbReference type="Gene3D" id="6.10.140.1110">
    <property type="match status" value="1"/>
</dbReference>
<keyword evidence="2" id="KW-1185">Reference proteome</keyword>
<sequence>MKIIKKVQVKQIVTEKSKKALHHRFAREKMRLEQECQQLLFEKKKLQHKFGGAKQEVARRFLDEIRKRKEKIATIDFQMEQLEMIELGSEIVEREVEALVEVQEGTHWDELMKEQSIVIKDGVVIRIDR</sequence>
<dbReference type="AlphaFoldDB" id="A0A8J2ZPF9"/>
<gene>
    <name evidence="1" type="ORF">GCM10010978_03350</name>
</gene>
<dbReference type="InterPro" id="IPR021297">
    <property type="entry name" value="YlqD"/>
</dbReference>
<organism evidence="1 2">
    <name type="scientific">Compostibacillus humi</name>
    <dbReference type="NCBI Taxonomy" id="1245525"/>
    <lineage>
        <taxon>Bacteria</taxon>
        <taxon>Bacillati</taxon>
        <taxon>Bacillota</taxon>
        <taxon>Bacilli</taxon>
        <taxon>Bacillales</taxon>
        <taxon>Bacillaceae</taxon>
        <taxon>Compostibacillus</taxon>
    </lineage>
</organism>
<dbReference type="Pfam" id="PF11068">
    <property type="entry name" value="YlqD"/>
    <property type="match status" value="1"/>
</dbReference>
<proteinExistence type="predicted"/>
<accession>A0A8J2ZPF9</accession>
<evidence type="ECO:0000313" key="1">
    <source>
        <dbReference type="EMBL" id="GGH69399.1"/>
    </source>
</evidence>
<dbReference type="EMBL" id="BMEV01000004">
    <property type="protein sequence ID" value="GGH69399.1"/>
    <property type="molecule type" value="Genomic_DNA"/>
</dbReference>
<dbReference type="RefSeq" id="WP_188390636.1">
    <property type="nucleotide sequence ID" value="NZ_BMEV01000004.1"/>
</dbReference>